<keyword evidence="4" id="KW-1185">Reference proteome</keyword>
<feature type="transmembrane region" description="Helical" evidence="2">
    <location>
        <begin position="22"/>
        <end position="45"/>
    </location>
</feature>
<evidence type="ECO:0000256" key="1">
    <source>
        <dbReference type="SAM" id="MobiDB-lite"/>
    </source>
</evidence>
<evidence type="ECO:0000256" key="2">
    <source>
        <dbReference type="SAM" id="Phobius"/>
    </source>
</evidence>
<accession>A0ABY4BWA2</accession>
<dbReference type="EMBL" id="CP094528">
    <property type="protein sequence ID" value="UOE43470.1"/>
    <property type="molecule type" value="Genomic_DNA"/>
</dbReference>
<feature type="compositionally biased region" description="Acidic residues" evidence="1">
    <location>
        <begin position="64"/>
        <end position="79"/>
    </location>
</feature>
<dbReference type="Gene3D" id="1.20.5.320">
    <property type="entry name" value="6-Phosphogluconate Dehydrogenase, domain 3"/>
    <property type="match status" value="1"/>
</dbReference>
<organism evidence="3 4">
    <name type="scientific">Agromyces larvae</name>
    <dbReference type="NCBI Taxonomy" id="2929802"/>
    <lineage>
        <taxon>Bacteria</taxon>
        <taxon>Bacillati</taxon>
        <taxon>Actinomycetota</taxon>
        <taxon>Actinomycetes</taxon>
        <taxon>Micrococcales</taxon>
        <taxon>Microbacteriaceae</taxon>
        <taxon>Agromyces</taxon>
    </lineage>
</organism>
<evidence type="ECO:0000313" key="4">
    <source>
        <dbReference type="Proteomes" id="UP000832097"/>
    </source>
</evidence>
<gene>
    <name evidence="3" type="ORF">MTO99_15010</name>
</gene>
<feature type="region of interest" description="Disordered" evidence="1">
    <location>
        <begin position="58"/>
        <end position="79"/>
    </location>
</feature>
<evidence type="ECO:0000313" key="3">
    <source>
        <dbReference type="EMBL" id="UOE43470.1"/>
    </source>
</evidence>
<dbReference type="RefSeq" id="WP_243554465.1">
    <property type="nucleotide sequence ID" value="NZ_CP094528.1"/>
</dbReference>
<sequence>MAEDTSDVASGQATAAPVTRTMLLWTAVGVVVLAFVAAFLGALLARGVGDGGSVAAATPTATADADDPGDEDDSDDDSADDEIVEAEVLPAGSDVRAGSGTPSNAYGADGDVFIDITTANLYFFRDGGWTAVGNLRTAAVDHLTGAQGKQGEQGKQGAQGKQGKPGEPGEPGADGTQVVLGSESPGEDDPCEVDGSIFVNTATTGFYLCTDGVWVAA</sequence>
<protein>
    <submittedName>
        <fullName evidence="3">Collagen-like protein</fullName>
    </submittedName>
</protein>
<name>A0ABY4BWA2_9MICO</name>
<keyword evidence="2" id="KW-1133">Transmembrane helix</keyword>
<feature type="compositionally biased region" description="Low complexity" evidence="1">
    <location>
        <begin position="145"/>
        <end position="162"/>
    </location>
</feature>
<dbReference type="InterPro" id="IPR008160">
    <property type="entry name" value="Collagen"/>
</dbReference>
<dbReference type="Pfam" id="PF01391">
    <property type="entry name" value="Collagen"/>
    <property type="match status" value="1"/>
</dbReference>
<reference evidence="3 4" key="1">
    <citation type="submission" date="2022-03" db="EMBL/GenBank/DDBJ databases">
        <title>Mucilaginibacter sp. isolated from the gut of Protaetia brevitarsis seulensis larvae.</title>
        <authorList>
            <person name="Won M."/>
            <person name="Kim S.-J."/>
            <person name="Kwon S.-W."/>
        </authorList>
    </citation>
    <scope>NUCLEOTIDE SEQUENCE [LARGE SCALE GENOMIC DNA]</scope>
    <source>
        <strain evidence="3 4">CFWR-12</strain>
    </source>
</reference>
<feature type="region of interest" description="Disordered" evidence="1">
    <location>
        <begin position="145"/>
        <end position="190"/>
    </location>
</feature>
<proteinExistence type="predicted"/>
<keyword evidence="2" id="KW-0812">Transmembrane</keyword>
<dbReference type="Proteomes" id="UP000832097">
    <property type="component" value="Chromosome"/>
</dbReference>
<keyword evidence="2" id="KW-0472">Membrane</keyword>